<reference evidence="2 3" key="1">
    <citation type="journal article" date="2012" name="Science">
        <title>The Paleozoic origin of enzymatic lignin decomposition reconstructed from 31 fungal genomes.</title>
        <authorList>
            <person name="Floudas D."/>
            <person name="Binder M."/>
            <person name="Riley R."/>
            <person name="Barry K."/>
            <person name="Blanchette R.A."/>
            <person name="Henrissat B."/>
            <person name="Martinez A.T."/>
            <person name="Otillar R."/>
            <person name="Spatafora J.W."/>
            <person name="Yadav J.S."/>
            <person name="Aerts A."/>
            <person name="Benoit I."/>
            <person name="Boyd A."/>
            <person name="Carlson A."/>
            <person name="Copeland A."/>
            <person name="Coutinho P.M."/>
            <person name="de Vries R.P."/>
            <person name="Ferreira P."/>
            <person name="Findley K."/>
            <person name="Foster B."/>
            <person name="Gaskell J."/>
            <person name="Glotzer D."/>
            <person name="Gorecki P."/>
            <person name="Heitman J."/>
            <person name="Hesse C."/>
            <person name="Hori C."/>
            <person name="Igarashi K."/>
            <person name="Jurgens J.A."/>
            <person name="Kallen N."/>
            <person name="Kersten P."/>
            <person name="Kohler A."/>
            <person name="Kuees U."/>
            <person name="Kumar T.K.A."/>
            <person name="Kuo A."/>
            <person name="LaButti K."/>
            <person name="Larrondo L.F."/>
            <person name="Lindquist E."/>
            <person name="Ling A."/>
            <person name="Lombard V."/>
            <person name="Lucas S."/>
            <person name="Lundell T."/>
            <person name="Martin R."/>
            <person name="McLaughlin D.J."/>
            <person name="Morgenstern I."/>
            <person name="Morin E."/>
            <person name="Murat C."/>
            <person name="Nagy L.G."/>
            <person name="Nolan M."/>
            <person name="Ohm R.A."/>
            <person name="Patyshakuliyeva A."/>
            <person name="Rokas A."/>
            <person name="Ruiz-Duenas F.J."/>
            <person name="Sabat G."/>
            <person name="Salamov A."/>
            <person name="Samejima M."/>
            <person name="Schmutz J."/>
            <person name="Slot J.C."/>
            <person name="St John F."/>
            <person name="Stenlid J."/>
            <person name="Sun H."/>
            <person name="Sun S."/>
            <person name="Syed K."/>
            <person name="Tsang A."/>
            <person name="Wiebenga A."/>
            <person name="Young D."/>
            <person name="Pisabarro A."/>
            <person name="Eastwood D.C."/>
            <person name="Martin F."/>
            <person name="Cullen D."/>
            <person name="Grigoriev I.V."/>
            <person name="Hibbett D.S."/>
        </authorList>
    </citation>
    <scope>NUCLEOTIDE SEQUENCE [LARGE SCALE GENOMIC DNA]</scope>
    <source>
        <strain evidence="2 3">ATCC 11539</strain>
    </source>
</reference>
<evidence type="ECO:0000256" key="1">
    <source>
        <dbReference type="SAM" id="MobiDB-lite"/>
    </source>
</evidence>
<keyword evidence="3" id="KW-1185">Reference proteome</keyword>
<feature type="compositionally biased region" description="Basic and acidic residues" evidence="1">
    <location>
        <begin position="165"/>
        <end position="175"/>
    </location>
</feature>
<dbReference type="EMBL" id="KB469297">
    <property type="protein sequence ID" value="EPQ59731.1"/>
    <property type="molecule type" value="Genomic_DNA"/>
</dbReference>
<dbReference type="RefSeq" id="XP_007862637.1">
    <property type="nucleotide sequence ID" value="XM_007864446.1"/>
</dbReference>
<dbReference type="KEGG" id="gtr:GLOTRDRAFT_91235"/>
<dbReference type="HOGENOM" id="CLU_706061_0_0_1"/>
<protein>
    <submittedName>
        <fullName evidence="2">Uncharacterized protein</fullName>
    </submittedName>
</protein>
<name>S7QJ86_GLOTA</name>
<feature type="region of interest" description="Disordered" evidence="1">
    <location>
        <begin position="154"/>
        <end position="179"/>
    </location>
</feature>
<dbReference type="Proteomes" id="UP000030669">
    <property type="component" value="Unassembled WGS sequence"/>
</dbReference>
<evidence type="ECO:0000313" key="3">
    <source>
        <dbReference type="Proteomes" id="UP000030669"/>
    </source>
</evidence>
<sequence length="391" mass="42703">MPPGPWSIPAYEDINISHYEKAGNAAMLGLTQLIWPFQSGFLSDAELTSELELGLESLQPDIARPPGSVNQRRGTLSRCPKRNTGRTHQGWTYFQPVLTAREVLTILEARAPSIPRGGTDGFRQRSLCCRICVYPRLCLRWLPDLHGVHGPWDCVRGKSSRRRRPGEDPSERTEARGSLGQCRAEIEISEPAGIGAKIRGGGGICGCLGVRLTKTMKAGGSKYDDEPSKLHCETHLSVRTARSQPPSSYVKSLLLPPAAHGELTEDLDSTDTAAPSPPSSPPVEQDGGHPDFFLSNDGGLDSHPREQHNWATNEQPESTHVYRSTGDHGGDGICGSHRTMAITPHRVAASGPSGEIRKRLSGINENTKWSWLDEKIQQHLTSNADHNEKTA</sequence>
<accession>S7QJ86</accession>
<organism evidence="2 3">
    <name type="scientific">Gloeophyllum trabeum (strain ATCC 11539 / FP-39264 / Madison 617)</name>
    <name type="common">Brown rot fungus</name>
    <dbReference type="NCBI Taxonomy" id="670483"/>
    <lineage>
        <taxon>Eukaryota</taxon>
        <taxon>Fungi</taxon>
        <taxon>Dikarya</taxon>
        <taxon>Basidiomycota</taxon>
        <taxon>Agaricomycotina</taxon>
        <taxon>Agaricomycetes</taxon>
        <taxon>Gloeophyllales</taxon>
        <taxon>Gloeophyllaceae</taxon>
        <taxon>Gloeophyllum</taxon>
    </lineage>
</organism>
<dbReference type="GeneID" id="19309298"/>
<feature type="compositionally biased region" description="Polar residues" evidence="1">
    <location>
        <begin position="309"/>
        <end position="322"/>
    </location>
</feature>
<gene>
    <name evidence="2" type="ORF">GLOTRDRAFT_91235</name>
</gene>
<dbReference type="AlphaFoldDB" id="S7QJ86"/>
<feature type="region of interest" description="Disordered" evidence="1">
    <location>
        <begin position="265"/>
        <end position="329"/>
    </location>
</feature>
<proteinExistence type="predicted"/>
<feature type="region of interest" description="Disordered" evidence="1">
    <location>
        <begin position="62"/>
        <end position="81"/>
    </location>
</feature>
<evidence type="ECO:0000313" key="2">
    <source>
        <dbReference type="EMBL" id="EPQ59731.1"/>
    </source>
</evidence>